<dbReference type="GO" id="GO:0016887">
    <property type="term" value="F:ATP hydrolysis activity"/>
    <property type="evidence" value="ECO:0007669"/>
    <property type="project" value="InterPro"/>
</dbReference>
<dbReference type="Pfam" id="PF00005">
    <property type="entry name" value="ABC_tran"/>
    <property type="match status" value="1"/>
</dbReference>
<dbReference type="AlphaFoldDB" id="A0A1B1BLD4"/>
<evidence type="ECO:0000256" key="3">
    <source>
        <dbReference type="ARBA" id="ARBA00022741"/>
    </source>
</evidence>
<dbReference type="PATRIC" id="fig|670052.7.peg.2430"/>
<gene>
    <name evidence="6" type="ORF">PA27867_2364</name>
</gene>
<dbReference type="PANTHER" id="PTHR43335">
    <property type="entry name" value="ABC TRANSPORTER, ATP-BINDING PROTEIN"/>
    <property type="match status" value="1"/>
</dbReference>
<accession>A0A1B1BLD4</accession>
<dbReference type="KEGG" id="cart:PA27867_2364"/>
<keyword evidence="4" id="KW-0067">ATP-binding</keyword>
<feature type="domain" description="ABC transporter" evidence="5">
    <location>
        <begin position="14"/>
        <end position="244"/>
    </location>
</feature>
<evidence type="ECO:0000256" key="2">
    <source>
        <dbReference type="ARBA" id="ARBA00022448"/>
    </source>
</evidence>
<dbReference type="InterPro" id="IPR003593">
    <property type="entry name" value="AAA+_ATPase"/>
</dbReference>
<keyword evidence="7" id="KW-1185">Reference proteome</keyword>
<dbReference type="CDD" id="cd03230">
    <property type="entry name" value="ABC_DR_subfamily_A"/>
    <property type="match status" value="1"/>
</dbReference>
<keyword evidence="3" id="KW-0547">Nucleotide-binding</keyword>
<dbReference type="PANTHER" id="PTHR43335:SF3">
    <property type="entry name" value="ABC TRANSPORTER"/>
    <property type="match status" value="1"/>
</dbReference>
<dbReference type="PROSITE" id="PS50893">
    <property type="entry name" value="ABC_TRANSPORTER_2"/>
    <property type="match status" value="1"/>
</dbReference>
<evidence type="ECO:0000313" key="6">
    <source>
        <dbReference type="EMBL" id="ANP73314.1"/>
    </source>
</evidence>
<evidence type="ECO:0000259" key="5">
    <source>
        <dbReference type="PROSITE" id="PS50893"/>
    </source>
</evidence>
<dbReference type="Proteomes" id="UP000092582">
    <property type="component" value="Chromosome 1"/>
</dbReference>
<dbReference type="SMART" id="SM00382">
    <property type="entry name" value="AAA"/>
    <property type="match status" value="1"/>
</dbReference>
<dbReference type="STRING" id="670052.PA27867_2364"/>
<dbReference type="RefSeq" id="WP_066596610.1">
    <property type="nucleotide sequence ID" value="NZ_CP016282.1"/>
</dbReference>
<name>A0A1B1BLD4_9MICO</name>
<evidence type="ECO:0000256" key="1">
    <source>
        <dbReference type="ARBA" id="ARBA00005417"/>
    </source>
</evidence>
<evidence type="ECO:0000256" key="4">
    <source>
        <dbReference type="ARBA" id="ARBA00022840"/>
    </source>
</evidence>
<organism evidence="6 7">
    <name type="scientific">Cryobacterium arcticum</name>
    <dbReference type="NCBI Taxonomy" id="670052"/>
    <lineage>
        <taxon>Bacteria</taxon>
        <taxon>Bacillati</taxon>
        <taxon>Actinomycetota</taxon>
        <taxon>Actinomycetes</taxon>
        <taxon>Micrococcales</taxon>
        <taxon>Microbacteriaceae</taxon>
        <taxon>Cryobacterium</taxon>
    </lineage>
</organism>
<proteinExistence type="inferred from homology"/>
<reference evidence="6 7" key="1">
    <citation type="submission" date="2016-06" db="EMBL/GenBank/DDBJ databases">
        <title>Genome sequencing of Cryobacterium arcticum PAMC 27867.</title>
        <authorList>
            <person name="Lee J."/>
            <person name="Kim O.-S."/>
        </authorList>
    </citation>
    <scope>NUCLEOTIDE SEQUENCE [LARGE SCALE GENOMIC DNA]</scope>
    <source>
        <strain evidence="6 7">PAMC 27867</strain>
    </source>
</reference>
<comment type="similarity">
    <text evidence="1">Belongs to the ABC transporter superfamily.</text>
</comment>
<dbReference type="Gene3D" id="3.40.50.300">
    <property type="entry name" value="P-loop containing nucleotide triphosphate hydrolases"/>
    <property type="match status" value="1"/>
</dbReference>
<dbReference type="InterPro" id="IPR027417">
    <property type="entry name" value="P-loop_NTPase"/>
</dbReference>
<protein>
    <submittedName>
        <fullName evidence="6">Multidrug ABC transporter ATPase</fullName>
    </submittedName>
</protein>
<evidence type="ECO:0000313" key="7">
    <source>
        <dbReference type="Proteomes" id="UP000092582"/>
    </source>
</evidence>
<dbReference type="GO" id="GO:0005524">
    <property type="term" value="F:ATP binding"/>
    <property type="evidence" value="ECO:0007669"/>
    <property type="project" value="UniProtKB-KW"/>
</dbReference>
<sequence>MDEPITDHAEHGGITVSGVRRTFGSVHAVADASLSVPPGSVTALIGPNGSGKTTLMLMLATLLAPDAGQIRIAGHDPVTDPAAVRARMGWMPDALGSWPTLSPRAALTVTGQMYRMSPAAAAARAEELLLLADLGELADRPSRVLSRGQKQRLSLARALVHSPRVLLLDEPASGLDPAARRDLRDLIRRLAGDGVAVLISSHVLAELDEMADAAVYLAAGRTASAAAVATSAARHRSWRIRALDPDVLARALAVSAEPAAAVTVDNLGTLVQVATPEDAAALLARLVGAGVAVTEFGPAVGTLEHTFLELNRPEVTR</sequence>
<dbReference type="InterPro" id="IPR003439">
    <property type="entry name" value="ABC_transporter-like_ATP-bd"/>
</dbReference>
<keyword evidence="2" id="KW-0813">Transport</keyword>
<dbReference type="SUPFAM" id="SSF52540">
    <property type="entry name" value="P-loop containing nucleoside triphosphate hydrolases"/>
    <property type="match status" value="1"/>
</dbReference>
<dbReference type="OrthoDB" id="9804819at2"/>
<dbReference type="EMBL" id="CP016282">
    <property type="protein sequence ID" value="ANP73314.1"/>
    <property type="molecule type" value="Genomic_DNA"/>
</dbReference>